<comment type="function">
    <text evidence="6">Forms chloride channels.</text>
</comment>
<keyword evidence="6" id="KW-0813">Transport</keyword>
<keyword evidence="6" id="KW-0406">Ion transport</keyword>
<evidence type="ECO:0000256" key="1">
    <source>
        <dbReference type="ARBA" id="ARBA00004370"/>
    </source>
</evidence>
<keyword evidence="9" id="KW-1185">Reference proteome</keyword>
<reference evidence="9" key="2">
    <citation type="journal article" date="2016" name="Sci. Rep.">
        <title>Dictyocaulus viviparus genome, variome and transcriptome elucidate lungworm biology and support future intervention.</title>
        <authorList>
            <person name="McNulty S.N."/>
            <person name="Strube C."/>
            <person name="Rosa B.A."/>
            <person name="Martin J.C."/>
            <person name="Tyagi R."/>
            <person name="Choi Y.J."/>
            <person name="Wang Q."/>
            <person name="Hallsworth Pepin K."/>
            <person name="Zhang X."/>
            <person name="Ozersky P."/>
            <person name="Wilson R.K."/>
            <person name="Sternberg P.W."/>
            <person name="Gasser R.B."/>
            <person name="Mitreva M."/>
        </authorList>
    </citation>
    <scope>NUCLEOTIDE SEQUENCE [LARGE SCALE GENOMIC DNA]</scope>
    <source>
        <strain evidence="9">HannoverDv2000</strain>
    </source>
</reference>
<keyword evidence="6" id="KW-1003">Cell membrane</keyword>
<feature type="transmembrane region" description="Helical" evidence="6">
    <location>
        <begin position="73"/>
        <end position="90"/>
    </location>
</feature>
<dbReference type="PANTHER" id="PTHR10736:SF58">
    <property type="entry name" value="BESTROPHIN HOMOLOG-RELATED"/>
    <property type="match status" value="1"/>
</dbReference>
<dbReference type="InterPro" id="IPR000615">
    <property type="entry name" value="Bestrophin"/>
</dbReference>
<proteinExistence type="inferred from homology"/>
<dbReference type="Proteomes" id="UP000053766">
    <property type="component" value="Unassembled WGS sequence"/>
</dbReference>
<dbReference type="GO" id="GO:0005254">
    <property type="term" value="F:chloride channel activity"/>
    <property type="evidence" value="ECO:0007669"/>
    <property type="project" value="UniProtKB-KW"/>
</dbReference>
<dbReference type="EMBL" id="KN716407">
    <property type="protein sequence ID" value="KJH45453.1"/>
    <property type="molecule type" value="Genomic_DNA"/>
</dbReference>
<evidence type="ECO:0000256" key="3">
    <source>
        <dbReference type="ARBA" id="ARBA00022989"/>
    </source>
</evidence>
<keyword evidence="6" id="KW-0869">Chloride channel</keyword>
<evidence type="ECO:0000256" key="2">
    <source>
        <dbReference type="ARBA" id="ARBA00022692"/>
    </source>
</evidence>
<feature type="region of interest" description="Disordered" evidence="7">
    <location>
        <begin position="446"/>
        <end position="492"/>
    </location>
</feature>
<dbReference type="GO" id="GO:0005886">
    <property type="term" value="C:plasma membrane"/>
    <property type="evidence" value="ECO:0007669"/>
    <property type="project" value="UniProtKB-SubCell"/>
</dbReference>
<comment type="subcellular location">
    <subcellularLocation>
        <location evidence="6">Cell membrane</location>
        <topology evidence="6">Multi-pass membrane protein</topology>
    </subcellularLocation>
    <subcellularLocation>
        <location evidence="1">Membrane</location>
    </subcellularLocation>
</comment>
<keyword evidence="6" id="KW-0868">Chloride</keyword>
<keyword evidence="6" id="KW-0407">Ion channel</keyword>
<reference evidence="8 9" key="1">
    <citation type="submission" date="2013-11" db="EMBL/GenBank/DDBJ databases">
        <title>Draft genome of the bovine lungworm Dictyocaulus viviparus.</title>
        <authorList>
            <person name="Mitreva M."/>
        </authorList>
    </citation>
    <scope>NUCLEOTIDE SEQUENCE [LARGE SCALE GENOMIC DNA]</scope>
    <source>
        <strain evidence="8 9">HannoverDv2000</strain>
    </source>
</reference>
<dbReference type="OrthoDB" id="201595at2759"/>
<keyword evidence="2 6" id="KW-0812">Transmembrane</keyword>
<sequence length="492" mass="57135">MTVSYNLDVSSVSAFTFFKLLFRWRGSIYKSMITELIAWLCGYYAVFIVYRNVLSKEAQLQFERIAEYCDEKLQYIPLTFMLGFFVTIVVDRWRSIFQNMGWVENLALTVATFVRGDTKTVTLYRRSIVRYCILSQIMVFRDVSLRVRRRFPTMESLIVAGFLHENELRDLENIKIIYNKYWAPLNWATTLCMKAYKEGYIETFLAAYSIQSEIKNFRTNLALLCNFDWVPIPIAYPQVVFLAVRMYFLICMVSRQYIVNETAINKNVIDLYVPFMTILQFIFLVGWMKVAEALLNPLGEDDDDFECNFLIDKNIATGLCIVDDTYDVCPHLYPDRLADPYYYPVFPEENHRNRRDSALLGSAEGIEFETEADQLKLTGVDVEASRNRNNMKHPSDSSLARRMSAAFVGKINGILKKPYRSQSVQPTHIGSVFQLPFDYAPPHVRVKSYNGDEENTRSEEEMSDNQRIDISMSNITNPPDNKYKTSKTSPKS</sequence>
<dbReference type="InterPro" id="IPR021134">
    <property type="entry name" value="Bestrophin-like"/>
</dbReference>
<protein>
    <recommendedName>
        <fullName evidence="6">Bestrophin homolog</fullName>
    </recommendedName>
</protein>
<dbReference type="Pfam" id="PF01062">
    <property type="entry name" value="Bestrophin"/>
    <property type="match status" value="1"/>
</dbReference>
<comment type="similarity">
    <text evidence="5 6">Belongs to the anion channel-forming bestrophin (TC 1.A.46) family. Calcium-sensitive chloride channel subfamily.</text>
</comment>
<name>A0A0D8XLE5_DICVI</name>
<evidence type="ECO:0000256" key="6">
    <source>
        <dbReference type="RuleBase" id="RU363126"/>
    </source>
</evidence>
<evidence type="ECO:0000313" key="9">
    <source>
        <dbReference type="Proteomes" id="UP000053766"/>
    </source>
</evidence>
<dbReference type="AlphaFoldDB" id="A0A0D8XLE5"/>
<evidence type="ECO:0000256" key="4">
    <source>
        <dbReference type="ARBA" id="ARBA00023136"/>
    </source>
</evidence>
<organism evidence="8 9">
    <name type="scientific">Dictyocaulus viviparus</name>
    <name type="common">Bovine lungworm</name>
    <dbReference type="NCBI Taxonomy" id="29172"/>
    <lineage>
        <taxon>Eukaryota</taxon>
        <taxon>Metazoa</taxon>
        <taxon>Ecdysozoa</taxon>
        <taxon>Nematoda</taxon>
        <taxon>Chromadorea</taxon>
        <taxon>Rhabditida</taxon>
        <taxon>Rhabditina</taxon>
        <taxon>Rhabditomorpha</taxon>
        <taxon>Strongyloidea</taxon>
        <taxon>Metastrongylidae</taxon>
        <taxon>Dictyocaulus</taxon>
    </lineage>
</organism>
<evidence type="ECO:0000256" key="7">
    <source>
        <dbReference type="SAM" id="MobiDB-lite"/>
    </source>
</evidence>
<keyword evidence="4 6" id="KW-0472">Membrane</keyword>
<gene>
    <name evidence="8" type="ORF">DICVIV_08492</name>
</gene>
<feature type="compositionally biased region" description="Basic and acidic residues" evidence="7">
    <location>
        <begin position="454"/>
        <end position="467"/>
    </location>
</feature>
<keyword evidence="3 6" id="KW-1133">Transmembrane helix</keyword>
<dbReference type="PANTHER" id="PTHR10736">
    <property type="entry name" value="BESTROPHIN"/>
    <property type="match status" value="1"/>
</dbReference>
<feature type="transmembrane region" description="Helical" evidence="6">
    <location>
        <begin position="36"/>
        <end position="53"/>
    </location>
</feature>
<evidence type="ECO:0000313" key="8">
    <source>
        <dbReference type="EMBL" id="KJH45453.1"/>
    </source>
</evidence>
<accession>A0A0D8XLE5</accession>
<dbReference type="GO" id="GO:0034707">
    <property type="term" value="C:chloride channel complex"/>
    <property type="evidence" value="ECO:0007669"/>
    <property type="project" value="UniProtKB-KW"/>
</dbReference>
<feature type="transmembrane region" description="Helical" evidence="6">
    <location>
        <begin position="271"/>
        <end position="288"/>
    </location>
</feature>
<evidence type="ECO:0000256" key="5">
    <source>
        <dbReference type="ARBA" id="ARBA00034769"/>
    </source>
</evidence>
<feature type="transmembrane region" description="Helical" evidence="6">
    <location>
        <begin position="239"/>
        <end position="259"/>
    </location>
</feature>